<organism evidence="1 2">
    <name type="scientific">Trichinella nativa</name>
    <dbReference type="NCBI Taxonomy" id="6335"/>
    <lineage>
        <taxon>Eukaryota</taxon>
        <taxon>Metazoa</taxon>
        <taxon>Ecdysozoa</taxon>
        <taxon>Nematoda</taxon>
        <taxon>Enoplea</taxon>
        <taxon>Dorylaimia</taxon>
        <taxon>Trichinellida</taxon>
        <taxon>Trichinellidae</taxon>
        <taxon>Trichinella</taxon>
    </lineage>
</organism>
<name>A0A0V1L7Y4_9BILA</name>
<evidence type="ECO:0000313" key="2">
    <source>
        <dbReference type="Proteomes" id="UP000054721"/>
    </source>
</evidence>
<dbReference type="OrthoDB" id="10393927at2759"/>
<dbReference type="EMBL" id="JYDW01000111">
    <property type="protein sequence ID" value="KRZ55640.1"/>
    <property type="molecule type" value="Genomic_DNA"/>
</dbReference>
<comment type="caution">
    <text evidence="1">The sequence shown here is derived from an EMBL/GenBank/DDBJ whole genome shotgun (WGS) entry which is preliminary data.</text>
</comment>
<keyword evidence="2" id="KW-1185">Reference proteome</keyword>
<sequence>MSLYKNAILNACSTGSADKITETCLRLICNRKPYYSTPIAHTGRLAGAFSRPLLARELASPTMTDTLFGIWRLCRSEKRREIALQRRWMRRI</sequence>
<evidence type="ECO:0000313" key="1">
    <source>
        <dbReference type="EMBL" id="KRZ55640.1"/>
    </source>
</evidence>
<dbReference type="Proteomes" id="UP000054721">
    <property type="component" value="Unassembled WGS sequence"/>
</dbReference>
<protein>
    <submittedName>
        <fullName evidence="1">Uncharacterized protein</fullName>
    </submittedName>
</protein>
<accession>A0A0V1L7Y4</accession>
<gene>
    <name evidence="1" type="ORF">T02_3436</name>
</gene>
<reference evidence="1 2" key="1">
    <citation type="submission" date="2015-05" db="EMBL/GenBank/DDBJ databases">
        <title>Evolution of Trichinella species and genotypes.</title>
        <authorList>
            <person name="Korhonen P.K."/>
            <person name="Edoardo P."/>
            <person name="Giuseppe L.R."/>
            <person name="Gasser R.B."/>
        </authorList>
    </citation>
    <scope>NUCLEOTIDE SEQUENCE [LARGE SCALE GENOMIC DNA]</scope>
    <source>
        <strain evidence="1">ISS10</strain>
    </source>
</reference>
<proteinExistence type="predicted"/>
<dbReference type="AlphaFoldDB" id="A0A0V1L7Y4"/>